<feature type="transmembrane region" description="Helical" evidence="1">
    <location>
        <begin position="199"/>
        <end position="219"/>
    </location>
</feature>
<evidence type="ECO:0000256" key="1">
    <source>
        <dbReference type="SAM" id="Phobius"/>
    </source>
</evidence>
<dbReference type="Proteomes" id="UP000555448">
    <property type="component" value="Unassembled WGS sequence"/>
</dbReference>
<reference evidence="2 3" key="1">
    <citation type="submission" date="2020-08" db="EMBL/GenBank/DDBJ databases">
        <title>Functional genomics of gut bacteria from endangered species of beetles.</title>
        <authorList>
            <person name="Carlos-Shanley C."/>
        </authorList>
    </citation>
    <scope>NUCLEOTIDE SEQUENCE [LARGE SCALE GENOMIC DNA]</scope>
    <source>
        <strain evidence="2 3">S00245</strain>
    </source>
</reference>
<organism evidence="2 3">
    <name type="scientific">Novosphingobium chloroacetimidivorans</name>
    <dbReference type="NCBI Taxonomy" id="1428314"/>
    <lineage>
        <taxon>Bacteria</taxon>
        <taxon>Pseudomonadati</taxon>
        <taxon>Pseudomonadota</taxon>
        <taxon>Alphaproteobacteria</taxon>
        <taxon>Sphingomonadales</taxon>
        <taxon>Sphingomonadaceae</taxon>
        <taxon>Novosphingobium</taxon>
    </lineage>
</organism>
<name>A0A7W7K833_9SPHN</name>
<keyword evidence="1" id="KW-0812">Transmembrane</keyword>
<proteinExistence type="predicted"/>
<dbReference type="PANTHER" id="PTHR34219">
    <property type="entry name" value="IRON-REGULATED INNER MEMBRANE PROTEIN-RELATED"/>
    <property type="match status" value="1"/>
</dbReference>
<dbReference type="PANTHER" id="PTHR34219:SF8">
    <property type="entry name" value="PEPSY DOMAIN-CONTAINING PROTEIN"/>
    <property type="match status" value="1"/>
</dbReference>
<evidence type="ECO:0000313" key="2">
    <source>
        <dbReference type="EMBL" id="MBB4857982.1"/>
    </source>
</evidence>
<keyword evidence="3" id="KW-1185">Reference proteome</keyword>
<accession>A0A7W7K833</accession>
<dbReference type="RefSeq" id="WP_246381234.1">
    <property type="nucleotide sequence ID" value="NZ_JACHLR010000004.1"/>
</dbReference>
<keyword evidence="1" id="KW-0472">Membrane</keyword>
<comment type="caution">
    <text evidence="2">The sequence shown here is derived from an EMBL/GenBank/DDBJ whole genome shotgun (WGS) entry which is preliminary data.</text>
</comment>
<feature type="transmembrane region" description="Helical" evidence="1">
    <location>
        <begin position="376"/>
        <end position="397"/>
    </location>
</feature>
<sequence>MGHALDAGGRRKQKKGRSVWWMVHSWLGLKLSIFLSFILLTGTLAVVAHEIDWLVTPAMRVTPRDAPQASWGKLAQAAARTEPTARLQTLYAPIDPWFAAEAWMDHGKGAPSRVYIDPWSARVTGTHRWANVHRFLRQVHRHLMLPTKIGIPIVCSLALLLATSLVTGLVTYKKWWRGFLRRPRGGDARRMTGDLHRLGGLWSLWFVALIAVTGIWYLVETLGGQAPVPKLPKVASASPVSGDALDRMAALVQRQRPTLKIREIRFTEDNGVIFLGQDQAWLVRDRTNGVAVDPSTGRITMSLDGRNLGVHQRVSEMADPLHFGTLGGLATKIVWFVFGALLTGLAVTGAIIYTLRLKKERRTASRKLKVAWTGMGAWAYLCTALVLLALALTPGAIAGAS</sequence>
<gene>
    <name evidence="2" type="ORF">HNO88_001296</name>
</gene>
<feature type="transmembrane region" description="Helical" evidence="1">
    <location>
        <begin position="333"/>
        <end position="355"/>
    </location>
</feature>
<dbReference type="InterPro" id="IPR005625">
    <property type="entry name" value="PepSY-ass_TM"/>
</dbReference>
<dbReference type="Pfam" id="PF03929">
    <property type="entry name" value="PepSY_TM"/>
    <property type="match status" value="1"/>
</dbReference>
<keyword evidence="1" id="KW-1133">Transmembrane helix</keyword>
<protein>
    <submittedName>
        <fullName evidence="2">Putative iron-regulated membrane protein</fullName>
    </submittedName>
</protein>
<evidence type="ECO:0000313" key="3">
    <source>
        <dbReference type="Proteomes" id="UP000555448"/>
    </source>
</evidence>
<feature type="transmembrane region" description="Helical" evidence="1">
    <location>
        <begin position="149"/>
        <end position="172"/>
    </location>
</feature>
<feature type="transmembrane region" description="Helical" evidence="1">
    <location>
        <begin position="21"/>
        <end position="47"/>
    </location>
</feature>
<dbReference type="EMBL" id="JACHLR010000004">
    <property type="protein sequence ID" value="MBB4857982.1"/>
    <property type="molecule type" value="Genomic_DNA"/>
</dbReference>
<dbReference type="AlphaFoldDB" id="A0A7W7K833"/>